<name>A0A8S1BXL3_9INSE</name>
<gene>
    <name evidence="1" type="ORF">CLODIP_2_CD09232</name>
</gene>
<protein>
    <recommendedName>
        <fullName evidence="3">Proteasome assembly chaperone 3</fullName>
    </recommendedName>
</protein>
<organism evidence="1 2">
    <name type="scientific">Cloeon dipterum</name>
    <dbReference type="NCBI Taxonomy" id="197152"/>
    <lineage>
        <taxon>Eukaryota</taxon>
        <taxon>Metazoa</taxon>
        <taxon>Ecdysozoa</taxon>
        <taxon>Arthropoda</taxon>
        <taxon>Hexapoda</taxon>
        <taxon>Insecta</taxon>
        <taxon>Pterygota</taxon>
        <taxon>Palaeoptera</taxon>
        <taxon>Ephemeroptera</taxon>
        <taxon>Pisciforma</taxon>
        <taxon>Baetidae</taxon>
        <taxon>Cloeon</taxon>
    </lineage>
</organism>
<accession>A0A8S1BXL3</accession>
<dbReference type="PANTHER" id="PTHR31051:SF1">
    <property type="entry name" value="PROTEASOME ASSEMBLY CHAPERONE 3"/>
    <property type="match status" value="1"/>
</dbReference>
<dbReference type="PANTHER" id="PTHR31051">
    <property type="entry name" value="PROTEASOME ASSEMBLY CHAPERONE 3"/>
    <property type="match status" value="1"/>
</dbReference>
<dbReference type="GO" id="GO:0043248">
    <property type="term" value="P:proteasome assembly"/>
    <property type="evidence" value="ECO:0007669"/>
    <property type="project" value="InterPro"/>
</dbReference>
<comment type="caution">
    <text evidence="1">The sequence shown here is derived from an EMBL/GenBank/DDBJ whole genome shotgun (WGS) entry which is preliminary data.</text>
</comment>
<reference evidence="1 2" key="1">
    <citation type="submission" date="2020-04" db="EMBL/GenBank/DDBJ databases">
        <authorList>
            <person name="Alioto T."/>
            <person name="Alioto T."/>
            <person name="Gomez Garrido J."/>
        </authorList>
    </citation>
    <scope>NUCLEOTIDE SEQUENCE [LARGE SCALE GENOMIC DNA]</scope>
</reference>
<dbReference type="OrthoDB" id="5839at2759"/>
<evidence type="ECO:0008006" key="3">
    <source>
        <dbReference type="Google" id="ProtNLM"/>
    </source>
</evidence>
<evidence type="ECO:0000313" key="2">
    <source>
        <dbReference type="Proteomes" id="UP000494165"/>
    </source>
</evidence>
<dbReference type="Proteomes" id="UP000494165">
    <property type="component" value="Unassembled WGS sequence"/>
</dbReference>
<dbReference type="Pfam" id="PF10178">
    <property type="entry name" value="PAC3"/>
    <property type="match status" value="1"/>
</dbReference>
<keyword evidence="2" id="KW-1185">Reference proteome</keyword>
<dbReference type="AlphaFoldDB" id="A0A8S1BXL3"/>
<dbReference type="EMBL" id="CADEPI010000016">
    <property type="protein sequence ID" value="CAB3364446.1"/>
    <property type="molecule type" value="Genomic_DNA"/>
</dbReference>
<dbReference type="InterPro" id="IPR053720">
    <property type="entry name" value="Psm_Assembly_Chaperone"/>
</dbReference>
<dbReference type="InterPro" id="IPR018788">
    <property type="entry name" value="Proteasome_assmbl_chp_3"/>
</dbReference>
<dbReference type="Gene3D" id="3.30.230.90">
    <property type="match status" value="1"/>
</dbReference>
<proteinExistence type="predicted"/>
<sequence length="151" mass="16854">MIGRGKLSSRTTADVKLNSIMIDDSIEPTTVNKPTKKQENGVIFSKPINGLHTDFFINSYTDRYFIIITQTGSIGTLLSVEKDTTRVEKEVAEVYTIKVLLGKDEEDVHTAARFLAGQLDLPKPILFSFCVKDLGINVLKSILQTLKEHLN</sequence>
<evidence type="ECO:0000313" key="1">
    <source>
        <dbReference type="EMBL" id="CAB3364446.1"/>
    </source>
</evidence>